<evidence type="ECO:0000313" key="1">
    <source>
        <dbReference type="EMBL" id="MCI74451.1"/>
    </source>
</evidence>
<organism evidence="1 2">
    <name type="scientific">Trifolium medium</name>
    <dbReference type="NCBI Taxonomy" id="97028"/>
    <lineage>
        <taxon>Eukaryota</taxon>
        <taxon>Viridiplantae</taxon>
        <taxon>Streptophyta</taxon>
        <taxon>Embryophyta</taxon>
        <taxon>Tracheophyta</taxon>
        <taxon>Spermatophyta</taxon>
        <taxon>Magnoliopsida</taxon>
        <taxon>eudicotyledons</taxon>
        <taxon>Gunneridae</taxon>
        <taxon>Pentapetalae</taxon>
        <taxon>rosids</taxon>
        <taxon>fabids</taxon>
        <taxon>Fabales</taxon>
        <taxon>Fabaceae</taxon>
        <taxon>Papilionoideae</taxon>
        <taxon>50 kb inversion clade</taxon>
        <taxon>NPAAA clade</taxon>
        <taxon>Hologalegina</taxon>
        <taxon>IRL clade</taxon>
        <taxon>Trifolieae</taxon>
        <taxon>Trifolium</taxon>
    </lineage>
</organism>
<dbReference type="EMBL" id="LXQA010861162">
    <property type="protein sequence ID" value="MCI74451.1"/>
    <property type="molecule type" value="Genomic_DNA"/>
</dbReference>
<evidence type="ECO:0000313" key="2">
    <source>
        <dbReference type="Proteomes" id="UP000265520"/>
    </source>
</evidence>
<dbReference type="Proteomes" id="UP000265520">
    <property type="component" value="Unassembled WGS sequence"/>
</dbReference>
<protein>
    <submittedName>
        <fullName evidence="1">Uncharacterized protein</fullName>
    </submittedName>
</protein>
<keyword evidence="2" id="KW-1185">Reference proteome</keyword>
<dbReference type="AlphaFoldDB" id="A0A392ULK2"/>
<proteinExistence type="predicted"/>
<accession>A0A392ULK2</accession>
<name>A0A392ULK2_9FABA</name>
<comment type="caution">
    <text evidence="1">The sequence shown here is derived from an EMBL/GenBank/DDBJ whole genome shotgun (WGS) entry which is preliminary data.</text>
</comment>
<reference evidence="1 2" key="1">
    <citation type="journal article" date="2018" name="Front. Plant Sci.">
        <title>Red Clover (Trifolium pratense) and Zigzag Clover (T. medium) - A Picture of Genomic Similarities and Differences.</title>
        <authorList>
            <person name="Dluhosova J."/>
            <person name="Istvanek J."/>
            <person name="Nedelnik J."/>
            <person name="Repkova J."/>
        </authorList>
    </citation>
    <scope>NUCLEOTIDE SEQUENCE [LARGE SCALE GENOMIC DNA]</scope>
    <source>
        <strain evidence="2">cv. 10/8</strain>
        <tissue evidence="1">Leaf</tissue>
    </source>
</reference>
<sequence length="62" mass="6887">MASAGSSGGGGGPVYHKVWIDDVGKFEDKMKEAEQQGHEHIAYHIFERVNKPGYDEILDKII</sequence>
<feature type="non-terminal residue" evidence="1">
    <location>
        <position position="62"/>
    </location>
</feature>